<reference evidence="2" key="1">
    <citation type="submission" date="2023-07" db="EMBL/GenBank/DDBJ databases">
        <authorList>
            <person name="Shahid S."/>
            <person name="Akbar M.Y."/>
            <person name="Ajmal W."/>
            <person name="Ansari A."/>
            <person name="Ghazanfar S."/>
        </authorList>
    </citation>
    <scope>NUCLEOTIDE SEQUENCE</scope>
    <source>
        <strain evidence="2">NIGAB</strain>
    </source>
</reference>
<protein>
    <submittedName>
        <fullName evidence="2">Uncharacterized protein</fullName>
    </submittedName>
</protein>
<sequence>MKIPYRFTAREGFLLFLLYLPLYIGVSWVAAENTPMLLDNIMYRERYDAISLSNLPFGVEVVSALLMYLSSKLGFNYFQFVFLKSISWLWVIYRLYGLTRSRRVPACILLVSFLIPSFHDITTFLLRQSFALEFFILAATSRSRLARALFAVAMLFSQITSILWLPFLYLKPGLLVRRKLLMAVLLLAPVTMLTGFSLGSQVVEASGSLVEYAGIFAENIQTKVGFYNGGGGGVASSEVSIKNMLAMLGSVLLLALAGPRLLGQIPQAILRVIDIQILAAILFFLMFGNLILSNRLGYAAYFIAGLFAALSTFAYWPKVRNYIVALSGGAR</sequence>
<feature type="transmembrane region" description="Helical" evidence="1">
    <location>
        <begin position="244"/>
        <end position="262"/>
    </location>
</feature>
<dbReference type="EMBL" id="JAVIAC010000002">
    <property type="protein sequence ID" value="MDQ7950936.1"/>
    <property type="molecule type" value="Genomic_DNA"/>
</dbReference>
<evidence type="ECO:0000313" key="2">
    <source>
        <dbReference type="EMBL" id="MDQ7950936.1"/>
    </source>
</evidence>
<dbReference type="RefSeq" id="WP_305730160.1">
    <property type="nucleotide sequence ID" value="NZ_JAUZEA010000002.1"/>
</dbReference>
<name>A0AAP5F076_9GAMM</name>
<comment type="caution">
    <text evidence="2">The sequence shown here is derived from an EMBL/GenBank/DDBJ whole genome shotgun (WGS) entry which is preliminary data.</text>
</comment>
<gene>
    <name evidence="2" type="ORF">Q0031_03980</name>
</gene>
<dbReference type="InterPro" id="IPR049458">
    <property type="entry name" value="EpsG-like"/>
</dbReference>
<organism evidence="2 3">
    <name type="scientific">Stenotrophomonas geniculata</name>
    <dbReference type="NCBI Taxonomy" id="86188"/>
    <lineage>
        <taxon>Bacteria</taxon>
        <taxon>Pseudomonadati</taxon>
        <taxon>Pseudomonadota</taxon>
        <taxon>Gammaproteobacteria</taxon>
        <taxon>Lysobacterales</taxon>
        <taxon>Lysobacteraceae</taxon>
        <taxon>Stenotrophomonas</taxon>
    </lineage>
</organism>
<dbReference type="Proteomes" id="UP001240529">
    <property type="component" value="Unassembled WGS sequence"/>
</dbReference>
<feature type="transmembrane region" description="Helical" evidence="1">
    <location>
        <begin position="12"/>
        <end position="31"/>
    </location>
</feature>
<keyword evidence="1" id="KW-0812">Transmembrane</keyword>
<proteinExistence type="predicted"/>
<feature type="transmembrane region" description="Helical" evidence="1">
    <location>
        <begin position="269"/>
        <end position="292"/>
    </location>
</feature>
<evidence type="ECO:0000256" key="1">
    <source>
        <dbReference type="SAM" id="Phobius"/>
    </source>
</evidence>
<feature type="transmembrane region" description="Helical" evidence="1">
    <location>
        <begin position="180"/>
        <end position="199"/>
    </location>
</feature>
<evidence type="ECO:0000313" key="3">
    <source>
        <dbReference type="Proteomes" id="UP001240529"/>
    </source>
</evidence>
<feature type="transmembrane region" description="Helical" evidence="1">
    <location>
        <begin position="146"/>
        <end position="168"/>
    </location>
</feature>
<dbReference type="Pfam" id="PF14897">
    <property type="entry name" value="EpsG"/>
    <property type="match status" value="1"/>
</dbReference>
<accession>A0AAP5F076</accession>
<keyword evidence="1" id="KW-1133">Transmembrane helix</keyword>
<feature type="transmembrane region" description="Helical" evidence="1">
    <location>
        <begin position="298"/>
        <end position="316"/>
    </location>
</feature>
<feature type="transmembrane region" description="Helical" evidence="1">
    <location>
        <begin position="77"/>
        <end position="96"/>
    </location>
</feature>
<keyword evidence="1" id="KW-0472">Membrane</keyword>
<feature type="transmembrane region" description="Helical" evidence="1">
    <location>
        <begin position="108"/>
        <end position="126"/>
    </location>
</feature>
<dbReference type="AlphaFoldDB" id="A0AAP5F076"/>